<dbReference type="EMBL" id="LNQE01001443">
    <property type="protein sequence ID" value="KUG17426.1"/>
    <property type="molecule type" value="Genomic_DNA"/>
</dbReference>
<feature type="compositionally biased region" description="Polar residues" evidence="1">
    <location>
        <begin position="196"/>
        <end position="216"/>
    </location>
</feature>
<evidence type="ECO:0000256" key="1">
    <source>
        <dbReference type="SAM" id="MobiDB-lite"/>
    </source>
</evidence>
<protein>
    <recommendedName>
        <fullName evidence="3">TNase-like domain-containing protein</fullName>
    </recommendedName>
</protein>
<dbReference type="SMART" id="SM00318">
    <property type="entry name" value="SNc"/>
    <property type="match status" value="1"/>
</dbReference>
<accession>A0A0W8FA08</accession>
<keyword evidence="2" id="KW-1133">Transmembrane helix</keyword>
<evidence type="ECO:0000256" key="2">
    <source>
        <dbReference type="SAM" id="Phobius"/>
    </source>
</evidence>
<feature type="compositionally biased region" description="Basic and acidic residues" evidence="1">
    <location>
        <begin position="162"/>
        <end position="194"/>
    </location>
</feature>
<dbReference type="Pfam" id="PF00565">
    <property type="entry name" value="SNase"/>
    <property type="match status" value="1"/>
</dbReference>
<dbReference type="InterPro" id="IPR035437">
    <property type="entry name" value="SNase_OB-fold_sf"/>
</dbReference>
<evidence type="ECO:0000259" key="3">
    <source>
        <dbReference type="PROSITE" id="PS50830"/>
    </source>
</evidence>
<dbReference type="InterPro" id="IPR016071">
    <property type="entry name" value="Staphylococal_nuclease_OB-fold"/>
</dbReference>
<organism evidence="4">
    <name type="scientific">hydrocarbon metagenome</name>
    <dbReference type="NCBI Taxonomy" id="938273"/>
    <lineage>
        <taxon>unclassified sequences</taxon>
        <taxon>metagenomes</taxon>
        <taxon>ecological metagenomes</taxon>
    </lineage>
</organism>
<feature type="transmembrane region" description="Helical" evidence="2">
    <location>
        <begin position="12"/>
        <end position="34"/>
    </location>
</feature>
<gene>
    <name evidence="4" type="ORF">ASZ90_012905</name>
</gene>
<name>A0A0W8FA08_9ZZZZ</name>
<dbReference type="SUPFAM" id="SSF50199">
    <property type="entry name" value="Staphylococcal nuclease"/>
    <property type="match status" value="1"/>
</dbReference>
<dbReference type="AlphaFoldDB" id="A0A0W8FA08"/>
<sequence length="265" mass="29896">MRAYGKRRYLELNISYLLRLFVMILTIFSVLSLLPGSSASPDEVYGVVTNVIDGDTFDLRIEKADSRITDSVERITLADVRSPDMKAIQGPAARDFTYAVLMDKRVYLDVDDFNRGQDDEGRLIAVAYLAGAYGQPIPYPNFNLLLVDAGHAILANQTDNEFDPKDWREEHNSEKSNSDTLQRVEENLRERLEESLQGSDQEQKGTQNDGWQNDSQNGLLSRIEDAAGEKLNRATQAAWDWLKAEITNTSLEMVNSSLDRALNRS</sequence>
<keyword evidence="2" id="KW-0472">Membrane</keyword>
<dbReference type="Gene3D" id="2.40.50.90">
    <property type="match status" value="1"/>
</dbReference>
<keyword evidence="2" id="KW-0812">Transmembrane</keyword>
<reference evidence="4" key="1">
    <citation type="journal article" date="2015" name="Proc. Natl. Acad. Sci. U.S.A.">
        <title>Networks of energetic and metabolic interactions define dynamics in microbial communities.</title>
        <authorList>
            <person name="Embree M."/>
            <person name="Liu J.K."/>
            <person name="Al-Bassam M.M."/>
            <person name="Zengler K."/>
        </authorList>
    </citation>
    <scope>NUCLEOTIDE SEQUENCE</scope>
</reference>
<proteinExistence type="predicted"/>
<feature type="domain" description="TNase-like" evidence="3">
    <location>
        <begin position="42"/>
        <end position="213"/>
    </location>
</feature>
<feature type="region of interest" description="Disordered" evidence="1">
    <location>
        <begin position="162"/>
        <end position="216"/>
    </location>
</feature>
<dbReference type="PROSITE" id="PS50830">
    <property type="entry name" value="TNASE_3"/>
    <property type="match status" value="1"/>
</dbReference>
<evidence type="ECO:0000313" key="4">
    <source>
        <dbReference type="EMBL" id="KUG17426.1"/>
    </source>
</evidence>
<comment type="caution">
    <text evidence="4">The sequence shown here is derived from an EMBL/GenBank/DDBJ whole genome shotgun (WGS) entry which is preliminary data.</text>
</comment>